<evidence type="ECO:0008006" key="3">
    <source>
        <dbReference type="Google" id="ProtNLM"/>
    </source>
</evidence>
<name>A0ABY4RN43_9BACL</name>
<dbReference type="Proteomes" id="UP001057134">
    <property type="component" value="Chromosome"/>
</dbReference>
<keyword evidence="2" id="KW-1185">Reference proteome</keyword>
<proteinExistence type="predicted"/>
<organism evidence="1 2">
    <name type="scientific">Paenibacillus konkukensis</name>
    <dbReference type="NCBI Taxonomy" id="2020716"/>
    <lineage>
        <taxon>Bacteria</taxon>
        <taxon>Bacillati</taxon>
        <taxon>Bacillota</taxon>
        <taxon>Bacilli</taxon>
        <taxon>Bacillales</taxon>
        <taxon>Paenibacillaceae</taxon>
        <taxon>Paenibacillus</taxon>
    </lineage>
</organism>
<protein>
    <recommendedName>
        <fullName evidence="3">NHLP leader peptide family natural product</fullName>
    </recommendedName>
</protein>
<gene>
    <name evidence="1" type="ORF">SK3146_02280</name>
</gene>
<accession>A0ABY4RN43</accession>
<dbReference type="RefSeq" id="WP_249865183.1">
    <property type="nucleotide sequence ID" value="NZ_CP027059.1"/>
</dbReference>
<dbReference type="SUPFAM" id="SSF56209">
    <property type="entry name" value="Nitrile hydratase alpha chain"/>
    <property type="match status" value="1"/>
</dbReference>
<reference evidence="1" key="1">
    <citation type="submission" date="2018-02" db="EMBL/GenBank/DDBJ databases">
        <authorList>
            <person name="Kim S.-K."/>
            <person name="Jung H.-I."/>
            <person name="Lee S.-W."/>
        </authorList>
    </citation>
    <scope>NUCLEOTIDE SEQUENCE</scope>
    <source>
        <strain evidence="1">SK3146</strain>
    </source>
</reference>
<dbReference type="EMBL" id="CP027059">
    <property type="protein sequence ID" value="UQZ83119.1"/>
    <property type="molecule type" value="Genomic_DNA"/>
</dbReference>
<dbReference type="InterPro" id="IPR036648">
    <property type="entry name" value="CN_Hdrase_a/SCN_Hdrase_g_sf"/>
</dbReference>
<evidence type="ECO:0000313" key="1">
    <source>
        <dbReference type="EMBL" id="UQZ83119.1"/>
    </source>
</evidence>
<dbReference type="Gene3D" id="3.90.330.10">
    <property type="entry name" value="Nitrile hydratase alpha /Thiocyanate hydrolase gamma"/>
    <property type="match status" value="1"/>
</dbReference>
<reference evidence="1" key="2">
    <citation type="journal article" date="2021" name="J Anim Sci Technol">
        <title>Complete genome sequence of Paenibacillus konkukensis sp. nov. SK3146 as a potential probiotic strain.</title>
        <authorList>
            <person name="Jung H.I."/>
            <person name="Park S."/>
            <person name="Niu K.M."/>
            <person name="Lee S.W."/>
            <person name="Kothari D."/>
            <person name="Yi K.J."/>
            <person name="Kim S.K."/>
        </authorList>
    </citation>
    <scope>NUCLEOTIDE SEQUENCE</scope>
    <source>
        <strain evidence="1">SK3146</strain>
    </source>
</reference>
<evidence type="ECO:0000313" key="2">
    <source>
        <dbReference type="Proteomes" id="UP001057134"/>
    </source>
</evidence>
<sequence length="109" mass="11944">MSWTMEKANEQFELFKQRAAEDASFRALALANPNQAIRELSGLDLPEGVEVVISEGENGELQAKTLINAPASDAERELDEAELEQVSGGTSFSAFILYGPPYPEGKKKR</sequence>